<evidence type="ECO:0000256" key="1">
    <source>
        <dbReference type="SAM" id="Phobius"/>
    </source>
</evidence>
<name>A0A5N0Z0U6_9ENTE</name>
<evidence type="ECO:0000313" key="2">
    <source>
        <dbReference type="EMBL" id="KAA9208745.1"/>
    </source>
</evidence>
<protein>
    <submittedName>
        <fullName evidence="2">Uncharacterized protein</fullName>
    </submittedName>
</protein>
<organism evidence="2 3">
    <name type="scientific">Enterococcus durans</name>
    <dbReference type="NCBI Taxonomy" id="53345"/>
    <lineage>
        <taxon>Bacteria</taxon>
        <taxon>Bacillati</taxon>
        <taxon>Bacillota</taxon>
        <taxon>Bacilli</taxon>
        <taxon>Lactobacillales</taxon>
        <taxon>Enterococcaceae</taxon>
        <taxon>Enterococcus</taxon>
    </lineage>
</organism>
<evidence type="ECO:0000313" key="3">
    <source>
        <dbReference type="Proteomes" id="UP000326078"/>
    </source>
</evidence>
<feature type="transmembrane region" description="Helical" evidence="1">
    <location>
        <begin position="58"/>
        <end position="79"/>
    </location>
</feature>
<proteinExistence type="predicted"/>
<comment type="caution">
    <text evidence="2">The sequence shown here is derived from an EMBL/GenBank/DDBJ whole genome shotgun (WGS) entry which is preliminary data.</text>
</comment>
<dbReference type="EMBL" id="VYUT01000001">
    <property type="protein sequence ID" value="KAA9208745.1"/>
    <property type="molecule type" value="Genomic_DNA"/>
</dbReference>
<keyword evidence="1" id="KW-0472">Membrane</keyword>
<dbReference type="AlphaFoldDB" id="A0A5N0Z0U6"/>
<dbReference type="Proteomes" id="UP000326078">
    <property type="component" value="Unassembled WGS sequence"/>
</dbReference>
<gene>
    <name evidence="2" type="ORF">F6X95_01275</name>
</gene>
<dbReference type="RefSeq" id="WP_104661587.1">
    <property type="nucleotide sequence ID" value="NZ_CP042597.1"/>
</dbReference>
<reference evidence="2 3" key="1">
    <citation type="submission" date="2019-09" db="EMBL/GenBank/DDBJ databases">
        <title>Vancomyinc resistant enterococci isolated from farm animals in Switzerland.</title>
        <authorList>
            <person name="Stevens M.J.A."/>
            <person name="Stephan R."/>
            <person name="Morach M."/>
            <person name="Nuesch-Inderbinen M."/>
        </authorList>
    </citation>
    <scope>NUCLEOTIDE SEQUENCE [LARGE SCALE GENOMIC DNA]</scope>
    <source>
        <strain evidence="2 3">GH27</strain>
    </source>
</reference>
<sequence>MKSLGMLSILSGVYINDALFIHLFMPAFSMIVTCILGLIGLVVAFASWKMNNEKGYRYLAMIGLLLNGFPLLSYLYLYVML</sequence>
<feature type="transmembrane region" description="Helical" evidence="1">
    <location>
        <begin position="20"/>
        <end position="46"/>
    </location>
</feature>
<accession>A0A5N0Z0U6</accession>
<keyword evidence="1" id="KW-1133">Transmembrane helix</keyword>
<keyword evidence="1" id="KW-0812">Transmembrane</keyword>